<dbReference type="PANTHER" id="PTHR33112">
    <property type="entry name" value="DOMAIN PROTEIN, PUTATIVE-RELATED"/>
    <property type="match status" value="1"/>
</dbReference>
<dbReference type="AlphaFoldDB" id="A0AAE0X936"/>
<evidence type="ECO:0000259" key="1">
    <source>
        <dbReference type="Pfam" id="PF06985"/>
    </source>
</evidence>
<comment type="caution">
    <text evidence="2">The sequence shown here is derived from an EMBL/GenBank/DDBJ whole genome shotgun (WGS) entry which is preliminary data.</text>
</comment>
<feature type="domain" description="Heterokaryon incompatibility" evidence="1">
    <location>
        <begin position="55"/>
        <end position="201"/>
    </location>
</feature>
<evidence type="ECO:0000313" key="3">
    <source>
        <dbReference type="Proteomes" id="UP001270362"/>
    </source>
</evidence>
<name>A0AAE0X936_9PEZI</name>
<reference evidence="2" key="1">
    <citation type="journal article" date="2023" name="Mol. Phylogenet. Evol.">
        <title>Genome-scale phylogeny and comparative genomics of the fungal order Sordariales.</title>
        <authorList>
            <person name="Hensen N."/>
            <person name="Bonometti L."/>
            <person name="Westerberg I."/>
            <person name="Brannstrom I.O."/>
            <person name="Guillou S."/>
            <person name="Cros-Aarteil S."/>
            <person name="Calhoun S."/>
            <person name="Haridas S."/>
            <person name="Kuo A."/>
            <person name="Mondo S."/>
            <person name="Pangilinan J."/>
            <person name="Riley R."/>
            <person name="LaButti K."/>
            <person name="Andreopoulos B."/>
            <person name="Lipzen A."/>
            <person name="Chen C."/>
            <person name="Yan M."/>
            <person name="Daum C."/>
            <person name="Ng V."/>
            <person name="Clum A."/>
            <person name="Steindorff A."/>
            <person name="Ohm R.A."/>
            <person name="Martin F."/>
            <person name="Silar P."/>
            <person name="Natvig D.O."/>
            <person name="Lalanne C."/>
            <person name="Gautier V."/>
            <person name="Ament-Velasquez S.L."/>
            <person name="Kruys A."/>
            <person name="Hutchinson M.I."/>
            <person name="Powell A.J."/>
            <person name="Barry K."/>
            <person name="Miller A.N."/>
            <person name="Grigoriev I.V."/>
            <person name="Debuchy R."/>
            <person name="Gladieux P."/>
            <person name="Hiltunen Thoren M."/>
            <person name="Johannesson H."/>
        </authorList>
    </citation>
    <scope>NUCLEOTIDE SEQUENCE</scope>
    <source>
        <strain evidence="2">CBS 314.62</strain>
    </source>
</reference>
<gene>
    <name evidence="2" type="ORF">B0T22DRAFT_358745</name>
</gene>
<feature type="non-terminal residue" evidence="2">
    <location>
        <position position="1"/>
    </location>
</feature>
<dbReference type="Proteomes" id="UP001270362">
    <property type="component" value="Unassembled WGS sequence"/>
</dbReference>
<sequence>EEYVDFGLVKQWRAHCEQNHGLQCSAATLQLATSLSWLIDTQRQCLVPAPAGAAYIALSYVWGQTELLRTTSKTLAAHQIDGSIGGLKKEIPRTIRDAIGLVPLLGERYLWVDSLCIVQDDAESLGSHISQMAAIFENAVLVIVAGDGADAQQGLRGIPNVSEPRVLWPVLQLTDTVGIARRQTRRINETAWGSRGWTVQEAIFARRKLYFVGGSIRWSCRSTMYYEDVDSPLDMDHGWPILELGQHTRDVVLSLSSLNLAFPDLREYFNLIDVYSCRKLTYDEDVFRAMASTLAVLRQPFPSGFVHGLPVSFLETSLLWRANVPSGLRRRKASDPALQHQIPPSWTWAGWNGYLFLFFLTSEHYIKYPHSQSANHYFPPYQAIPYLEWHTRTSKTADPVPIPRQNEWYDFKTQYMGKETGLPPGWRFYCPVRYENRPVGYYYTHDTVPDIKFWHPVPLSNTTTSNSWPAAARDELAREHVHGHYLCAKTH</sequence>
<feature type="non-terminal residue" evidence="2">
    <location>
        <position position="491"/>
    </location>
</feature>
<keyword evidence="3" id="KW-1185">Reference proteome</keyword>
<reference evidence="2" key="2">
    <citation type="submission" date="2023-06" db="EMBL/GenBank/DDBJ databases">
        <authorList>
            <consortium name="Lawrence Berkeley National Laboratory"/>
            <person name="Haridas S."/>
            <person name="Hensen N."/>
            <person name="Bonometti L."/>
            <person name="Westerberg I."/>
            <person name="Brannstrom I.O."/>
            <person name="Guillou S."/>
            <person name="Cros-Aarteil S."/>
            <person name="Calhoun S."/>
            <person name="Kuo A."/>
            <person name="Mondo S."/>
            <person name="Pangilinan J."/>
            <person name="Riley R."/>
            <person name="Labutti K."/>
            <person name="Andreopoulos B."/>
            <person name="Lipzen A."/>
            <person name="Chen C."/>
            <person name="Yanf M."/>
            <person name="Daum C."/>
            <person name="Ng V."/>
            <person name="Clum A."/>
            <person name="Steindorff A."/>
            <person name="Ohm R."/>
            <person name="Martin F."/>
            <person name="Silar P."/>
            <person name="Natvig D."/>
            <person name="Lalanne C."/>
            <person name="Gautier V."/>
            <person name="Ament-Velasquez S.L."/>
            <person name="Kruys A."/>
            <person name="Hutchinson M.I."/>
            <person name="Powell A.J."/>
            <person name="Barry K."/>
            <person name="Miller A.N."/>
            <person name="Grigoriev I.V."/>
            <person name="Debuchy R."/>
            <person name="Gladieux P."/>
            <person name="Thoren M.H."/>
            <person name="Johannesson H."/>
        </authorList>
    </citation>
    <scope>NUCLEOTIDE SEQUENCE</scope>
    <source>
        <strain evidence="2">CBS 314.62</strain>
    </source>
</reference>
<dbReference type="Pfam" id="PF06985">
    <property type="entry name" value="HET"/>
    <property type="match status" value="1"/>
</dbReference>
<organism evidence="2 3">
    <name type="scientific">Podospora appendiculata</name>
    <dbReference type="NCBI Taxonomy" id="314037"/>
    <lineage>
        <taxon>Eukaryota</taxon>
        <taxon>Fungi</taxon>
        <taxon>Dikarya</taxon>
        <taxon>Ascomycota</taxon>
        <taxon>Pezizomycotina</taxon>
        <taxon>Sordariomycetes</taxon>
        <taxon>Sordariomycetidae</taxon>
        <taxon>Sordariales</taxon>
        <taxon>Podosporaceae</taxon>
        <taxon>Podospora</taxon>
    </lineage>
</organism>
<dbReference type="InterPro" id="IPR010730">
    <property type="entry name" value="HET"/>
</dbReference>
<evidence type="ECO:0000313" key="2">
    <source>
        <dbReference type="EMBL" id="KAK3688341.1"/>
    </source>
</evidence>
<dbReference type="EMBL" id="JAULSO010000002">
    <property type="protein sequence ID" value="KAK3688341.1"/>
    <property type="molecule type" value="Genomic_DNA"/>
</dbReference>
<proteinExistence type="predicted"/>
<accession>A0AAE0X936</accession>
<protein>
    <submittedName>
        <fullName evidence="2">Heterokaryon incompatibility protein-domain-containing protein</fullName>
    </submittedName>
</protein>
<dbReference type="PANTHER" id="PTHR33112:SF16">
    <property type="entry name" value="HETEROKARYON INCOMPATIBILITY DOMAIN-CONTAINING PROTEIN"/>
    <property type="match status" value="1"/>
</dbReference>